<reference evidence="1 2" key="1">
    <citation type="submission" date="2017-06" db="EMBL/GenBank/DDBJ databases">
        <title>Comparative genomic analysis of Ambrosia Fusariam Clade fungi.</title>
        <authorList>
            <person name="Stajich J.E."/>
            <person name="Carrillo J."/>
            <person name="Kijimoto T."/>
            <person name="Eskalen A."/>
            <person name="O'Donnell K."/>
            <person name="Kasson M."/>
        </authorList>
    </citation>
    <scope>NUCLEOTIDE SEQUENCE [LARGE SCALE GENOMIC DNA]</scope>
    <source>
        <strain evidence="1 2">NRRL62579</strain>
    </source>
</reference>
<protein>
    <submittedName>
        <fullName evidence="1">Uncharacterized protein</fullName>
    </submittedName>
</protein>
<organism evidence="1 2">
    <name type="scientific">Fusarium oligoseptatum</name>
    <dbReference type="NCBI Taxonomy" id="2604345"/>
    <lineage>
        <taxon>Eukaryota</taxon>
        <taxon>Fungi</taxon>
        <taxon>Dikarya</taxon>
        <taxon>Ascomycota</taxon>
        <taxon>Pezizomycotina</taxon>
        <taxon>Sordariomycetes</taxon>
        <taxon>Hypocreomycetidae</taxon>
        <taxon>Hypocreales</taxon>
        <taxon>Nectriaceae</taxon>
        <taxon>Fusarium</taxon>
        <taxon>Fusarium solani species complex</taxon>
    </lineage>
</organism>
<dbReference type="AlphaFoldDB" id="A0A428SAR4"/>
<proteinExistence type="predicted"/>
<comment type="caution">
    <text evidence="1">The sequence shown here is derived from an EMBL/GenBank/DDBJ whole genome shotgun (WGS) entry which is preliminary data.</text>
</comment>
<dbReference type="Pfam" id="PF26639">
    <property type="entry name" value="Het-6_barrel"/>
    <property type="match status" value="1"/>
</dbReference>
<accession>A0A428SAR4</accession>
<keyword evidence="2" id="KW-1185">Reference proteome</keyword>
<dbReference type="STRING" id="1325735.A0A428SAR4"/>
<sequence>MTRLFATNFSPSISTDNDDSTLVLKGLVVDSVQKVGEKAPGWKGQDRSKWVDTMRSVLSGWRSLLPGDSHYRTGEEHDQSFWRTVLVDLKQGEHPNPSSAIGAQRLDDSDKQELIRLDTSEGLENLLNTWAACIQIEYRQLRLIEQFNRRFFVTTTGYIGLGPTELKPDDAICILLGGGAAYALRENGDTWCYIGEW</sequence>
<evidence type="ECO:0000313" key="1">
    <source>
        <dbReference type="EMBL" id="RSL86867.1"/>
    </source>
</evidence>
<evidence type="ECO:0000313" key="2">
    <source>
        <dbReference type="Proteomes" id="UP000287144"/>
    </source>
</evidence>
<name>A0A428SAR4_9HYPO</name>
<gene>
    <name evidence="1" type="ORF">CEP52_015683</name>
</gene>
<dbReference type="EMBL" id="NKCK01000289">
    <property type="protein sequence ID" value="RSL86867.1"/>
    <property type="molecule type" value="Genomic_DNA"/>
</dbReference>
<dbReference type="Proteomes" id="UP000287144">
    <property type="component" value="Unassembled WGS sequence"/>
</dbReference>